<dbReference type="HOGENOM" id="CLU_018986_5_1_6"/>
<evidence type="ECO:0000256" key="3">
    <source>
        <dbReference type="ARBA" id="ARBA00022898"/>
    </source>
</evidence>
<evidence type="ECO:0000256" key="6">
    <source>
        <dbReference type="PIRSR" id="PIRSR001434-2"/>
    </source>
</evidence>
<dbReference type="Gene3D" id="3.40.640.10">
    <property type="entry name" value="Type I PLP-dependent aspartate aminotransferase-like (Major domain)"/>
    <property type="match status" value="1"/>
</dbReference>
<accession>A5W0L6</accession>
<dbReference type="InterPro" id="IPR000277">
    <property type="entry name" value="Cys/Met-Metab_PyrdxlP-dep_enz"/>
</dbReference>
<dbReference type="InterPro" id="IPR006233">
    <property type="entry name" value="Cys_b_lyase_bac"/>
</dbReference>
<dbReference type="GO" id="GO:0019346">
    <property type="term" value="P:transsulfuration"/>
    <property type="evidence" value="ECO:0007669"/>
    <property type="project" value="InterPro"/>
</dbReference>
<sequence>MSSRQAMPEMTRSKLAQVGLFPTGGIQSTQTPAMECTSYLVDTFDQLPPINEESLADIDNDLFSGLYYGGVDTPTTRQLSQRVADLEKGKFAVLTPSGQSAFNLLLTTFVKPGDHVLAGDTIVYSTRWLLNHFENIGVKIEYFTPSEAATLKNKLTLKTKLIIFENPGAFTYEVMNINAIVESRHDHPALIVADNTWAASLFHHPLSLGADISLISMSKYHGAVEGISLGALITKRKDLYVNLKTTSALTGNHVSSHACSAAIRSISTLGARLSFQMSTTRKVLRSLKPLPLLKQAIHPILQNTELHLQNSMIYGFNSLFTVEFSCSRNELISRLNRLNLIKIGYGWGGTTSLVNLIDTRDMPSAKRLGINSECARIYLGLEDPDELTRDLTNAFTQ</sequence>
<dbReference type="GO" id="GO:0030170">
    <property type="term" value="F:pyridoxal phosphate binding"/>
    <property type="evidence" value="ECO:0007669"/>
    <property type="project" value="InterPro"/>
</dbReference>
<dbReference type="PIRSF" id="PIRSF001434">
    <property type="entry name" value="CGS"/>
    <property type="match status" value="1"/>
</dbReference>
<evidence type="ECO:0000256" key="1">
    <source>
        <dbReference type="ARBA" id="ARBA00001933"/>
    </source>
</evidence>
<dbReference type="InterPro" id="IPR015422">
    <property type="entry name" value="PyrdxlP-dep_Trfase_small"/>
</dbReference>
<dbReference type="AlphaFoldDB" id="A5W0L6"/>
<protein>
    <submittedName>
        <fullName evidence="8">Cystathionine beta-lyase</fullName>
        <ecNumber evidence="8">4.4.1.8</ecNumber>
    </submittedName>
</protein>
<dbReference type="EMBL" id="CP000712">
    <property type="protein sequence ID" value="ABQ77676.1"/>
    <property type="molecule type" value="Genomic_DNA"/>
</dbReference>
<dbReference type="InterPro" id="IPR015424">
    <property type="entry name" value="PyrdxlP-dep_Trfase"/>
</dbReference>
<comment type="cofactor">
    <cofactor evidence="1 7">
        <name>pyridoxal 5'-phosphate</name>
        <dbReference type="ChEBI" id="CHEBI:597326"/>
    </cofactor>
</comment>
<feature type="modified residue" description="N6-(pyridoxal phosphate)lysine" evidence="6">
    <location>
        <position position="219"/>
    </location>
</feature>
<dbReference type="EC" id="4.4.1.8" evidence="8"/>
<dbReference type="GO" id="GO:0047804">
    <property type="term" value="F:cysteine-S-conjugate beta-lyase activity"/>
    <property type="evidence" value="ECO:0007669"/>
    <property type="project" value="InterPro"/>
</dbReference>
<organism evidence="8">
    <name type="scientific">Pseudomonas putida (strain ATCC 700007 / DSM 6899 / JCM 31910 / BCRC 17059 / LMG 24140 / F1)</name>
    <dbReference type="NCBI Taxonomy" id="351746"/>
    <lineage>
        <taxon>Bacteria</taxon>
        <taxon>Pseudomonadati</taxon>
        <taxon>Pseudomonadota</taxon>
        <taxon>Gammaproteobacteria</taxon>
        <taxon>Pseudomonadales</taxon>
        <taxon>Pseudomonadaceae</taxon>
        <taxon>Pseudomonas</taxon>
    </lineage>
</organism>
<evidence type="ECO:0000256" key="4">
    <source>
        <dbReference type="ARBA" id="ARBA00023239"/>
    </source>
</evidence>
<gene>
    <name evidence="8" type="ordered locus">Pput_1519</name>
</gene>
<dbReference type="Pfam" id="PF01053">
    <property type="entry name" value="Cys_Met_Meta_PP"/>
    <property type="match status" value="1"/>
</dbReference>
<proteinExistence type="inferred from homology"/>
<evidence type="ECO:0000256" key="2">
    <source>
        <dbReference type="ARBA" id="ARBA00009077"/>
    </source>
</evidence>
<dbReference type="eggNOG" id="COG0626">
    <property type="taxonomic scope" value="Bacteria"/>
</dbReference>
<name>A5W0L6_PSEP1</name>
<dbReference type="PANTHER" id="PTHR43500:SF1">
    <property type="entry name" value="CYSTATHIONINE BETA-LYASE-RELATED"/>
    <property type="match status" value="1"/>
</dbReference>
<comment type="similarity">
    <text evidence="2 7">Belongs to the trans-sulfuration enzymes family.</text>
</comment>
<dbReference type="KEGG" id="ppf:Pput_1519"/>
<evidence type="ECO:0000256" key="7">
    <source>
        <dbReference type="RuleBase" id="RU362118"/>
    </source>
</evidence>
<keyword evidence="3 6" id="KW-0663">Pyridoxal phosphate</keyword>
<dbReference type="InterPro" id="IPR015421">
    <property type="entry name" value="PyrdxlP-dep_Trfase_major"/>
</dbReference>
<comment type="catalytic activity">
    <reaction evidence="5">
        <text>L,L-cystathionine + H2O = L-homocysteine + pyruvate + NH4(+)</text>
        <dbReference type="Rhea" id="RHEA:13965"/>
        <dbReference type="ChEBI" id="CHEBI:15361"/>
        <dbReference type="ChEBI" id="CHEBI:15377"/>
        <dbReference type="ChEBI" id="CHEBI:28938"/>
        <dbReference type="ChEBI" id="CHEBI:58161"/>
        <dbReference type="ChEBI" id="CHEBI:58199"/>
    </reaction>
</comment>
<dbReference type="SUPFAM" id="SSF53383">
    <property type="entry name" value="PLP-dependent transferases"/>
    <property type="match status" value="1"/>
</dbReference>
<dbReference type="GO" id="GO:0019450">
    <property type="term" value="P:L-cysteine catabolic process to pyruvate"/>
    <property type="evidence" value="ECO:0007669"/>
    <property type="project" value="TreeGrafter"/>
</dbReference>
<dbReference type="Gene3D" id="3.90.1150.10">
    <property type="entry name" value="Aspartate Aminotransferase, domain 1"/>
    <property type="match status" value="1"/>
</dbReference>
<dbReference type="PANTHER" id="PTHR43500">
    <property type="entry name" value="CYSTATHIONINE BETA-LYASE-RELATED"/>
    <property type="match status" value="1"/>
</dbReference>
<keyword evidence="4 8" id="KW-0456">Lyase</keyword>
<evidence type="ECO:0000256" key="5">
    <source>
        <dbReference type="ARBA" id="ARBA00047517"/>
    </source>
</evidence>
<evidence type="ECO:0000313" key="8">
    <source>
        <dbReference type="EMBL" id="ABQ77676.1"/>
    </source>
</evidence>
<reference evidence="8" key="1">
    <citation type="submission" date="2007-05" db="EMBL/GenBank/DDBJ databases">
        <title>Complete sequence of Pseudomonas putida F1.</title>
        <authorList>
            <consortium name="US DOE Joint Genome Institute"/>
            <person name="Copeland A."/>
            <person name="Lucas S."/>
            <person name="Lapidus A."/>
            <person name="Barry K."/>
            <person name="Detter J.C."/>
            <person name="Glavina del Rio T."/>
            <person name="Hammon N."/>
            <person name="Israni S."/>
            <person name="Dalin E."/>
            <person name="Tice H."/>
            <person name="Pitluck S."/>
            <person name="Chain P."/>
            <person name="Malfatti S."/>
            <person name="Shin M."/>
            <person name="Vergez L."/>
            <person name="Schmutz J."/>
            <person name="Larimer F."/>
            <person name="Land M."/>
            <person name="Hauser L."/>
            <person name="Kyrpides N."/>
            <person name="Lykidis A."/>
            <person name="Parales R."/>
            <person name="Richardson P."/>
        </authorList>
    </citation>
    <scope>NUCLEOTIDE SEQUENCE [LARGE SCALE GENOMIC DNA]</scope>
    <source>
        <strain evidence="8">F1</strain>
    </source>
</reference>